<feature type="compositionally biased region" description="Basic and acidic residues" evidence="1">
    <location>
        <begin position="203"/>
        <end position="234"/>
    </location>
</feature>
<feature type="compositionally biased region" description="Low complexity" evidence="1">
    <location>
        <begin position="274"/>
        <end position="292"/>
    </location>
</feature>
<feature type="compositionally biased region" description="Basic and acidic residues" evidence="1">
    <location>
        <begin position="241"/>
        <end position="263"/>
    </location>
</feature>
<name>A0A974C2G2_XENLA</name>
<organism evidence="2 3">
    <name type="scientific">Xenopus laevis</name>
    <name type="common">African clawed frog</name>
    <dbReference type="NCBI Taxonomy" id="8355"/>
    <lineage>
        <taxon>Eukaryota</taxon>
        <taxon>Metazoa</taxon>
        <taxon>Chordata</taxon>
        <taxon>Craniata</taxon>
        <taxon>Vertebrata</taxon>
        <taxon>Euteleostomi</taxon>
        <taxon>Amphibia</taxon>
        <taxon>Batrachia</taxon>
        <taxon>Anura</taxon>
        <taxon>Pipoidea</taxon>
        <taxon>Pipidae</taxon>
        <taxon>Xenopodinae</taxon>
        <taxon>Xenopus</taxon>
        <taxon>Xenopus</taxon>
    </lineage>
</organism>
<dbReference type="EMBL" id="CM004481">
    <property type="protein sequence ID" value="OCT65186.1"/>
    <property type="molecule type" value="Genomic_DNA"/>
</dbReference>
<dbReference type="AlphaFoldDB" id="A0A974C2G2"/>
<feature type="region of interest" description="Disordered" evidence="1">
    <location>
        <begin position="189"/>
        <end position="324"/>
    </location>
</feature>
<dbReference type="Proteomes" id="UP000694892">
    <property type="component" value="Chromosome 8S"/>
</dbReference>
<gene>
    <name evidence="2" type="ORF">XELAEV_18041425mg</name>
</gene>
<evidence type="ECO:0000256" key="1">
    <source>
        <dbReference type="SAM" id="MobiDB-lite"/>
    </source>
</evidence>
<protein>
    <submittedName>
        <fullName evidence="2">Uncharacterized protein</fullName>
    </submittedName>
</protein>
<evidence type="ECO:0000313" key="3">
    <source>
        <dbReference type="Proteomes" id="UP000694892"/>
    </source>
</evidence>
<feature type="compositionally biased region" description="Basic residues" evidence="1">
    <location>
        <begin position="315"/>
        <end position="324"/>
    </location>
</feature>
<dbReference type="OMA" id="YRKARTH"/>
<reference evidence="3" key="1">
    <citation type="journal article" date="2016" name="Nature">
        <title>Genome evolution in the allotetraploid frog Xenopus laevis.</title>
        <authorList>
            <person name="Session A.M."/>
            <person name="Uno Y."/>
            <person name="Kwon T."/>
            <person name="Chapman J.A."/>
            <person name="Toyoda A."/>
            <person name="Takahashi S."/>
            <person name="Fukui A."/>
            <person name="Hikosaka A."/>
            <person name="Suzuki A."/>
            <person name="Kondo M."/>
            <person name="van Heeringen S.J."/>
            <person name="Quigley I."/>
            <person name="Heinz S."/>
            <person name="Ogino H."/>
            <person name="Ochi H."/>
            <person name="Hellsten U."/>
            <person name="Lyons J.B."/>
            <person name="Simakov O."/>
            <person name="Putnam N."/>
            <person name="Stites J."/>
            <person name="Kuroki Y."/>
            <person name="Tanaka T."/>
            <person name="Michiue T."/>
            <person name="Watanabe M."/>
            <person name="Bogdanovic O."/>
            <person name="Lister R."/>
            <person name="Georgiou G."/>
            <person name="Paranjpe S.S."/>
            <person name="van Kruijsbergen I."/>
            <person name="Shu S."/>
            <person name="Carlson J."/>
            <person name="Kinoshita T."/>
            <person name="Ohta Y."/>
            <person name="Mawaribuchi S."/>
            <person name="Jenkins J."/>
            <person name="Grimwood J."/>
            <person name="Schmutz J."/>
            <person name="Mitros T."/>
            <person name="Mozaffari S.V."/>
            <person name="Suzuki Y."/>
            <person name="Haramoto Y."/>
            <person name="Yamamoto T.S."/>
            <person name="Takagi C."/>
            <person name="Heald R."/>
            <person name="Miller K."/>
            <person name="Haudenschild C."/>
            <person name="Kitzman J."/>
            <person name="Nakayama T."/>
            <person name="Izutsu Y."/>
            <person name="Robert J."/>
            <person name="Fortriede J."/>
            <person name="Burns K."/>
            <person name="Lotay V."/>
            <person name="Karimi K."/>
            <person name="Yasuoka Y."/>
            <person name="Dichmann D.S."/>
            <person name="Flajnik M.F."/>
            <person name="Houston D.W."/>
            <person name="Shendure J."/>
            <person name="DuPasquier L."/>
            <person name="Vize P.D."/>
            <person name="Zorn A.M."/>
            <person name="Ito M."/>
            <person name="Marcotte E.M."/>
            <person name="Wallingford J.B."/>
            <person name="Ito Y."/>
            <person name="Asashima M."/>
            <person name="Ueno N."/>
            <person name="Matsuda Y."/>
            <person name="Veenstra G.J."/>
            <person name="Fujiyama A."/>
            <person name="Harland R.M."/>
            <person name="Taira M."/>
            <person name="Rokhsar D.S."/>
        </authorList>
    </citation>
    <scope>NUCLEOTIDE SEQUENCE [LARGE SCALE GENOMIC DNA]</scope>
    <source>
        <strain evidence="3">J</strain>
    </source>
</reference>
<sequence length="324" mass="37990">MTQQTQLEHQALTFTYNEEQAARIIGSNTGSNTFLLSLPNSDVIKEYEKESRKLIGLDLHAITLTEYYRAGRIPRGLRVNLRPTIFNDNEEFTQKYEQIVNKCSFDIILLNIEFLQKEIANTKQRLQIAEIKLKKLVPSAGQRDCLSEIQDNLSKHRVAIEERKRYKFLRDEADYTAGRVYKWQRGSGMSETPRRPFFPCEYRPMRPPERREQQRAYSPDRRGYRQTRSPDRIEQWTPYPTDRREEQTPWRNYRRNEREDDTRVPLAIGGYGGSTSDASSSSSFLGYSTGQSTRKKGGAAGDIGGYQERREQPYRKARTHKKRW</sequence>
<proteinExistence type="predicted"/>
<evidence type="ECO:0000313" key="2">
    <source>
        <dbReference type="EMBL" id="OCT65186.1"/>
    </source>
</evidence>
<accession>A0A974C2G2</accession>